<organism evidence="7 8">
    <name type="scientific">Panicum miliaceum</name>
    <name type="common">Proso millet</name>
    <name type="synonym">Broomcorn millet</name>
    <dbReference type="NCBI Taxonomy" id="4540"/>
    <lineage>
        <taxon>Eukaryota</taxon>
        <taxon>Viridiplantae</taxon>
        <taxon>Streptophyta</taxon>
        <taxon>Embryophyta</taxon>
        <taxon>Tracheophyta</taxon>
        <taxon>Spermatophyta</taxon>
        <taxon>Magnoliopsida</taxon>
        <taxon>Liliopsida</taxon>
        <taxon>Poales</taxon>
        <taxon>Poaceae</taxon>
        <taxon>PACMAD clade</taxon>
        <taxon>Panicoideae</taxon>
        <taxon>Panicodae</taxon>
        <taxon>Paniceae</taxon>
        <taxon>Panicinae</taxon>
        <taxon>Panicum</taxon>
        <taxon>Panicum sect. Panicum</taxon>
    </lineage>
</organism>
<dbReference type="STRING" id="4540.A0A3L6TT12"/>
<evidence type="ECO:0000313" key="7">
    <source>
        <dbReference type="EMBL" id="RLN42338.1"/>
    </source>
</evidence>
<dbReference type="OrthoDB" id="3639251at2759"/>
<dbReference type="Proteomes" id="UP000275267">
    <property type="component" value="Unassembled WGS sequence"/>
</dbReference>
<protein>
    <submittedName>
        <fullName evidence="7">Glycerol-3-phosphate transporter 5</fullName>
    </submittedName>
</protein>
<feature type="region of interest" description="Disordered" evidence="5">
    <location>
        <begin position="116"/>
        <end position="152"/>
    </location>
</feature>
<comment type="caution">
    <text evidence="7">The sequence shown here is derived from an EMBL/GenBank/DDBJ whole genome shotgun (WGS) entry which is preliminary data.</text>
</comment>
<feature type="compositionally biased region" description="Low complexity" evidence="5">
    <location>
        <begin position="139"/>
        <end position="148"/>
    </location>
</feature>
<evidence type="ECO:0000256" key="4">
    <source>
        <dbReference type="ARBA" id="ARBA00023136"/>
    </source>
</evidence>
<gene>
    <name evidence="7" type="ORF">C2845_PM01G13920</name>
</gene>
<reference evidence="8" key="1">
    <citation type="journal article" date="2019" name="Nat. Commun.">
        <title>The genome of broomcorn millet.</title>
        <authorList>
            <person name="Zou C."/>
            <person name="Miki D."/>
            <person name="Li D."/>
            <person name="Tang Q."/>
            <person name="Xiao L."/>
            <person name="Rajput S."/>
            <person name="Deng P."/>
            <person name="Jia W."/>
            <person name="Huang R."/>
            <person name="Zhang M."/>
            <person name="Sun Y."/>
            <person name="Hu J."/>
            <person name="Fu X."/>
            <person name="Schnable P.S."/>
            <person name="Li F."/>
            <person name="Zhang H."/>
            <person name="Feng B."/>
            <person name="Zhu X."/>
            <person name="Liu R."/>
            <person name="Schnable J.C."/>
            <person name="Zhu J.-K."/>
            <person name="Zhang H."/>
        </authorList>
    </citation>
    <scope>NUCLEOTIDE SEQUENCE [LARGE SCALE GENOMIC DNA]</scope>
</reference>
<keyword evidence="8" id="KW-1185">Reference proteome</keyword>
<comment type="subcellular location">
    <subcellularLocation>
        <location evidence="1">Membrane</location>
        <topology evidence="1">Multi-pass membrane protein</topology>
    </subcellularLocation>
</comment>
<feature type="transmembrane region" description="Helical" evidence="6">
    <location>
        <begin position="161"/>
        <end position="181"/>
    </location>
</feature>
<dbReference type="InterPro" id="IPR036259">
    <property type="entry name" value="MFS_trans_sf"/>
</dbReference>
<evidence type="ECO:0000256" key="3">
    <source>
        <dbReference type="ARBA" id="ARBA00022989"/>
    </source>
</evidence>
<name>A0A3L6TT12_PANMI</name>
<keyword evidence="4 6" id="KW-0472">Membrane</keyword>
<dbReference type="AlphaFoldDB" id="A0A3L6TT12"/>
<evidence type="ECO:0000313" key="8">
    <source>
        <dbReference type="Proteomes" id="UP000275267"/>
    </source>
</evidence>
<keyword evidence="3 6" id="KW-1133">Transmembrane helix</keyword>
<dbReference type="EMBL" id="PQIB02000001">
    <property type="protein sequence ID" value="RLN42338.1"/>
    <property type="molecule type" value="Genomic_DNA"/>
</dbReference>
<feature type="transmembrane region" description="Helical" evidence="6">
    <location>
        <begin position="233"/>
        <end position="259"/>
    </location>
</feature>
<dbReference type="PANTHER" id="PTHR43184">
    <property type="entry name" value="MAJOR FACILITATOR SUPERFAMILY TRANSPORTER 16, ISOFORM B"/>
    <property type="match status" value="1"/>
</dbReference>
<dbReference type="Gene3D" id="1.20.1250.20">
    <property type="entry name" value="MFS general substrate transporter like domains"/>
    <property type="match status" value="1"/>
</dbReference>
<evidence type="ECO:0000256" key="2">
    <source>
        <dbReference type="ARBA" id="ARBA00022692"/>
    </source>
</evidence>
<evidence type="ECO:0000256" key="1">
    <source>
        <dbReference type="ARBA" id="ARBA00004141"/>
    </source>
</evidence>
<proteinExistence type="predicted"/>
<dbReference type="GO" id="GO:0005789">
    <property type="term" value="C:endoplasmic reticulum membrane"/>
    <property type="evidence" value="ECO:0007669"/>
    <property type="project" value="TreeGrafter"/>
</dbReference>
<dbReference type="PANTHER" id="PTHR43184:SF12">
    <property type="entry name" value="SUGAR PHOSPHATE EXCHANGER 3"/>
    <property type="match status" value="1"/>
</dbReference>
<evidence type="ECO:0000256" key="5">
    <source>
        <dbReference type="SAM" id="MobiDB-lite"/>
    </source>
</evidence>
<accession>A0A3L6TT12</accession>
<sequence>MPSSRRSSQHGRAEAVRLCLCLPPRQFVRDSAPCAGAQSLPVLAPHPDGNHKTAPAPSVVGRPAIFAAAWRLLHGGRRFQAGSGGTRAPPLAHGVALPPSGLPAVVLRPAGPGLRFQAGSGGGGTRRRGGPREGGGEGAAAPTAVVARAARRRSRSRGRGVAAGLLRGGYFLDVHALAFFAAAQVASGVVQSAGWPCVVAIMGNWFGFGHAAKRGTIMEVWNSHTSVGNIAGSVLAAAVLEFAFIIAALGVVVLVFLVAHPARTALAVAASGSRLPAGGRARRMMGPAPRGLDSGGTGLR</sequence>
<keyword evidence="2 6" id="KW-0812">Transmembrane</keyword>
<dbReference type="SUPFAM" id="SSF103473">
    <property type="entry name" value="MFS general substrate transporter"/>
    <property type="match status" value="1"/>
</dbReference>
<evidence type="ECO:0000256" key="6">
    <source>
        <dbReference type="SAM" id="Phobius"/>
    </source>
</evidence>
<feature type="region of interest" description="Disordered" evidence="5">
    <location>
        <begin position="276"/>
        <end position="300"/>
    </location>
</feature>